<dbReference type="InterPro" id="IPR023210">
    <property type="entry name" value="NADP_OxRdtase_dom"/>
</dbReference>
<dbReference type="Pfam" id="PF00248">
    <property type="entry name" value="Aldo_ket_red"/>
    <property type="match status" value="1"/>
</dbReference>
<reference evidence="3" key="1">
    <citation type="journal article" date="2018" name="Nat. Microbiol.">
        <title>Leveraging single-cell genomics to expand the fungal tree of life.</title>
        <authorList>
            <person name="Ahrendt S.R."/>
            <person name="Quandt C.A."/>
            <person name="Ciobanu D."/>
            <person name="Clum A."/>
            <person name="Salamov A."/>
            <person name="Andreopoulos B."/>
            <person name="Cheng J.F."/>
            <person name="Woyke T."/>
            <person name="Pelin A."/>
            <person name="Henrissat B."/>
            <person name="Reynolds N.K."/>
            <person name="Benny G.L."/>
            <person name="Smith M.E."/>
            <person name="James T.Y."/>
            <person name="Grigoriev I.V."/>
        </authorList>
    </citation>
    <scope>NUCLEOTIDE SEQUENCE [LARGE SCALE GENOMIC DNA]</scope>
</reference>
<dbReference type="InterPro" id="IPR036812">
    <property type="entry name" value="NAD(P)_OxRdtase_dom_sf"/>
</dbReference>
<dbReference type="PROSITE" id="PS00798">
    <property type="entry name" value="ALDOKETO_REDUCTASE_1"/>
    <property type="match status" value="1"/>
</dbReference>
<keyword evidence="3" id="KW-1185">Reference proteome</keyword>
<dbReference type="InterPro" id="IPR020471">
    <property type="entry name" value="AKR"/>
</dbReference>
<dbReference type="InterPro" id="IPR018170">
    <property type="entry name" value="Aldo/ket_reductase_CS"/>
</dbReference>
<dbReference type="EMBL" id="KZ988458">
    <property type="protein sequence ID" value="RKP12152.1"/>
    <property type="molecule type" value="Genomic_DNA"/>
</dbReference>
<dbReference type="GO" id="GO:0016491">
    <property type="term" value="F:oxidoreductase activity"/>
    <property type="evidence" value="ECO:0007669"/>
    <property type="project" value="InterPro"/>
</dbReference>
<gene>
    <name evidence="2" type="ORF">BJ684DRAFT_11921</name>
</gene>
<feature type="non-terminal residue" evidence="2">
    <location>
        <position position="193"/>
    </location>
</feature>
<dbReference type="PROSITE" id="PS00062">
    <property type="entry name" value="ALDOKETO_REDUCTASE_2"/>
    <property type="match status" value="1"/>
</dbReference>
<protein>
    <submittedName>
        <fullName evidence="2">Aldo-keto reductase family 1, member A4</fullName>
    </submittedName>
</protein>
<name>A0A4P9Y0X6_9FUNG</name>
<dbReference type="PANTHER" id="PTHR11732">
    <property type="entry name" value="ALDO/KETO REDUCTASE"/>
    <property type="match status" value="1"/>
</dbReference>
<sequence length="193" mass="21603">MNLNQQKFTLNTGAQIPSVGLGTHKSKGLEETKTAVHTAFDAGYRHVDCAATYGNEKELGQAFSSYSPAIPREELFITSKLWNDKHRPADVLPALEQTLKDLQLEYLDLYLMHWPVAVSKDHPGQKDKQGQCLREPNVSFVDTWRAMEALLDTGKVKAIGVSNFTIPHLQKLLAQCNVRPAVNQVELHPLFPQ</sequence>
<evidence type="ECO:0000259" key="1">
    <source>
        <dbReference type="Pfam" id="PF00248"/>
    </source>
</evidence>
<dbReference type="OrthoDB" id="416253at2759"/>
<accession>A0A4P9Y0X6</accession>
<dbReference type="Gene3D" id="3.20.20.100">
    <property type="entry name" value="NADP-dependent oxidoreductase domain"/>
    <property type="match status" value="1"/>
</dbReference>
<evidence type="ECO:0000313" key="2">
    <source>
        <dbReference type="EMBL" id="RKP12152.1"/>
    </source>
</evidence>
<dbReference type="Proteomes" id="UP000267251">
    <property type="component" value="Unassembled WGS sequence"/>
</dbReference>
<evidence type="ECO:0000313" key="3">
    <source>
        <dbReference type="Proteomes" id="UP000267251"/>
    </source>
</evidence>
<dbReference type="SUPFAM" id="SSF51430">
    <property type="entry name" value="NAD(P)-linked oxidoreductase"/>
    <property type="match status" value="1"/>
</dbReference>
<feature type="domain" description="NADP-dependent oxidoreductase" evidence="1">
    <location>
        <begin position="20"/>
        <end position="190"/>
    </location>
</feature>
<dbReference type="PRINTS" id="PR00069">
    <property type="entry name" value="ALDKETRDTASE"/>
</dbReference>
<proteinExistence type="predicted"/>
<dbReference type="AlphaFoldDB" id="A0A4P9Y0X6"/>
<organism evidence="2 3">
    <name type="scientific">Piptocephalis cylindrospora</name>
    <dbReference type="NCBI Taxonomy" id="1907219"/>
    <lineage>
        <taxon>Eukaryota</taxon>
        <taxon>Fungi</taxon>
        <taxon>Fungi incertae sedis</taxon>
        <taxon>Zoopagomycota</taxon>
        <taxon>Zoopagomycotina</taxon>
        <taxon>Zoopagomycetes</taxon>
        <taxon>Zoopagales</taxon>
        <taxon>Piptocephalidaceae</taxon>
        <taxon>Piptocephalis</taxon>
    </lineage>
</organism>